<dbReference type="PANTHER" id="PTHR21600">
    <property type="entry name" value="MITOCHONDRIAL RNA PSEUDOURIDINE SYNTHASE"/>
    <property type="match status" value="1"/>
</dbReference>
<reference evidence="3" key="1">
    <citation type="journal article" date="2019" name="Int. J. Syst. Evol. Microbiol.">
        <title>The Global Catalogue of Microorganisms (GCM) 10K type strain sequencing project: providing services to taxonomists for standard genome sequencing and annotation.</title>
        <authorList>
            <consortium name="The Broad Institute Genomics Platform"/>
            <consortium name="The Broad Institute Genome Sequencing Center for Infectious Disease"/>
            <person name="Wu L."/>
            <person name="Ma J."/>
        </authorList>
    </citation>
    <scope>NUCLEOTIDE SEQUENCE [LARGE SCALE GENOMIC DNA]</scope>
    <source>
        <strain evidence="3">KCTC 52237</strain>
    </source>
</reference>
<gene>
    <name evidence="2" type="ORF">ACFODX_14575</name>
</gene>
<sequence length="285" mass="32374">MPDTSFEAPQKFELIVTQAEQTALDLLTEGTGLSKQRIKDAMNKGAVWWTLKGKTLRLRRATKVLYKGSRIQFFYDEQVLARKPEIARLIYDAGNYSIWFKPPGMLSQGSQWGDHCSILRWVEVNGQFSQGREKRECFLVHRLDGDASGLIILAHDSQAAAKLSTLFQARDMRKSYQAWAVGEWLIPIQGLTIDETLDGKTAITHVKKIRTENNKTLVDINIDTGRKHQIRRHLANRGHPIVGDRAYGTKASVGLQLLAYRLEFICPFSQQTVVAELPKEMQFNC</sequence>
<keyword evidence="2" id="KW-0413">Isomerase</keyword>
<dbReference type="Proteomes" id="UP001595555">
    <property type="component" value="Unassembled WGS sequence"/>
</dbReference>
<dbReference type="Pfam" id="PF00849">
    <property type="entry name" value="PseudoU_synth_2"/>
    <property type="match status" value="1"/>
</dbReference>
<protein>
    <submittedName>
        <fullName evidence="2">RluA family pseudouridine synthase</fullName>
        <ecNumber evidence="2">5.4.99.-</ecNumber>
    </submittedName>
</protein>
<feature type="domain" description="Pseudouridine synthase RsuA/RluA-like" evidence="1">
    <location>
        <begin position="95"/>
        <end position="235"/>
    </location>
</feature>
<evidence type="ECO:0000259" key="1">
    <source>
        <dbReference type="Pfam" id="PF00849"/>
    </source>
</evidence>
<dbReference type="CDD" id="cd02869">
    <property type="entry name" value="PseudoU_synth_RluA_like"/>
    <property type="match status" value="1"/>
</dbReference>
<dbReference type="InterPro" id="IPR006145">
    <property type="entry name" value="PsdUridine_synth_RsuA/RluA"/>
</dbReference>
<dbReference type="InterPro" id="IPR050188">
    <property type="entry name" value="RluA_PseudoU_synthase"/>
</dbReference>
<comment type="caution">
    <text evidence="2">The sequence shown here is derived from an EMBL/GenBank/DDBJ whole genome shotgun (WGS) entry which is preliminary data.</text>
</comment>
<accession>A0ABV7FJZ0</accession>
<dbReference type="InterPro" id="IPR020103">
    <property type="entry name" value="PsdUridine_synth_cat_dom_sf"/>
</dbReference>
<evidence type="ECO:0000313" key="2">
    <source>
        <dbReference type="EMBL" id="MFC3116792.1"/>
    </source>
</evidence>
<dbReference type="SUPFAM" id="SSF55120">
    <property type="entry name" value="Pseudouridine synthase"/>
    <property type="match status" value="1"/>
</dbReference>
<dbReference type="Gene3D" id="3.30.2350.10">
    <property type="entry name" value="Pseudouridine synthase"/>
    <property type="match status" value="1"/>
</dbReference>
<name>A0ABV7FJZ0_9GAMM</name>
<dbReference type="EMBL" id="JBHRTF010000006">
    <property type="protein sequence ID" value="MFC3116792.1"/>
    <property type="molecule type" value="Genomic_DNA"/>
</dbReference>
<proteinExistence type="predicted"/>
<dbReference type="RefSeq" id="WP_378120440.1">
    <property type="nucleotide sequence ID" value="NZ_JBHRTF010000006.1"/>
</dbReference>
<dbReference type="EC" id="5.4.99.-" evidence="2"/>
<evidence type="ECO:0000313" key="3">
    <source>
        <dbReference type="Proteomes" id="UP001595555"/>
    </source>
</evidence>
<organism evidence="2 3">
    <name type="scientific">Cellvibrio fontiphilus</name>
    <dbReference type="NCBI Taxonomy" id="1815559"/>
    <lineage>
        <taxon>Bacteria</taxon>
        <taxon>Pseudomonadati</taxon>
        <taxon>Pseudomonadota</taxon>
        <taxon>Gammaproteobacteria</taxon>
        <taxon>Cellvibrionales</taxon>
        <taxon>Cellvibrionaceae</taxon>
        <taxon>Cellvibrio</taxon>
    </lineage>
</organism>
<dbReference type="GO" id="GO:0016853">
    <property type="term" value="F:isomerase activity"/>
    <property type="evidence" value="ECO:0007669"/>
    <property type="project" value="UniProtKB-KW"/>
</dbReference>
<keyword evidence="3" id="KW-1185">Reference proteome</keyword>